<evidence type="ECO:0000313" key="2">
    <source>
        <dbReference type="EMBL" id="MBX0295722.1"/>
    </source>
</evidence>
<accession>A0AAW4PEN0</accession>
<protein>
    <recommendedName>
        <fullName evidence="1">Halobacterial output domain-containing protein</fullName>
    </recommendedName>
</protein>
<evidence type="ECO:0000259" key="1">
    <source>
        <dbReference type="Pfam" id="PF18545"/>
    </source>
</evidence>
<dbReference type="Pfam" id="PF18545">
    <property type="entry name" value="HalOD1"/>
    <property type="match status" value="1"/>
</dbReference>
<dbReference type="EMBL" id="RKLT01000004">
    <property type="protein sequence ID" value="MBX0295722.1"/>
    <property type="molecule type" value="Genomic_DNA"/>
</dbReference>
<keyword evidence="3" id="KW-1185">Reference proteome</keyword>
<sequence length="98" mass="10271">MSKSFDTADRERASVGAVSEQFDWAETEPSMAVVETIAAATGRTPAEGTPIYESVDAEAIDTLFGSGNDSPDRRFSFTHEGLTVTVAGDGTVSARPAV</sequence>
<reference evidence="2 3" key="1">
    <citation type="submission" date="2021-06" db="EMBL/GenBank/DDBJ databases">
        <title>Halomicroarcula sp. a new haloarchaeum isolated from saline soil.</title>
        <authorList>
            <person name="Duran-Viseras A."/>
            <person name="Sanchez-Porro C."/>
            <person name="Ventosa A."/>
        </authorList>
    </citation>
    <scope>NUCLEOTIDE SEQUENCE [LARGE SCALE GENOMIC DNA]</scope>
    <source>
        <strain evidence="2 3">F27</strain>
    </source>
</reference>
<dbReference type="Proteomes" id="UP001430455">
    <property type="component" value="Unassembled WGS sequence"/>
</dbReference>
<evidence type="ECO:0000313" key="3">
    <source>
        <dbReference type="Proteomes" id="UP001430455"/>
    </source>
</evidence>
<dbReference type="InterPro" id="IPR040624">
    <property type="entry name" value="HalOD1"/>
</dbReference>
<comment type="caution">
    <text evidence="2">The sequence shown here is derived from an EMBL/GenBank/DDBJ whole genome shotgun (WGS) entry which is preliminary data.</text>
</comment>
<proteinExistence type="predicted"/>
<gene>
    <name evidence="2" type="ORF">EGH23_12625</name>
</gene>
<dbReference type="AlphaFoldDB" id="A0AAW4PEN0"/>
<feature type="domain" description="Halobacterial output" evidence="1">
    <location>
        <begin position="26"/>
        <end position="93"/>
    </location>
</feature>
<dbReference type="RefSeq" id="WP_220580356.1">
    <property type="nucleotide sequence ID" value="NZ_RKLT01000004.1"/>
</dbReference>
<organism evidence="2 3">
    <name type="scientific">Haloarcula nitratireducens</name>
    <dbReference type="NCBI Taxonomy" id="2487749"/>
    <lineage>
        <taxon>Archaea</taxon>
        <taxon>Methanobacteriati</taxon>
        <taxon>Methanobacteriota</taxon>
        <taxon>Stenosarchaea group</taxon>
        <taxon>Halobacteria</taxon>
        <taxon>Halobacteriales</taxon>
        <taxon>Haloarculaceae</taxon>
        <taxon>Haloarcula</taxon>
    </lineage>
</organism>
<name>A0AAW4PEN0_9EURY</name>